<proteinExistence type="predicted"/>
<comment type="caution">
    <text evidence="3">The sequence shown here is derived from an EMBL/GenBank/DDBJ whole genome shotgun (WGS) entry which is preliminary data.</text>
</comment>
<dbReference type="Proteomes" id="UP001595556">
    <property type="component" value="Unassembled WGS sequence"/>
</dbReference>
<feature type="region of interest" description="Disordered" evidence="1">
    <location>
        <begin position="1"/>
        <end position="27"/>
    </location>
</feature>
<feature type="compositionally biased region" description="Low complexity" evidence="1">
    <location>
        <begin position="1"/>
        <end position="18"/>
    </location>
</feature>
<gene>
    <name evidence="3" type="ORF">ACFOEN_10730</name>
</gene>
<dbReference type="Gene3D" id="1.20.1280.290">
    <property type="match status" value="1"/>
</dbReference>
<reference evidence="4" key="1">
    <citation type="journal article" date="2019" name="Int. J. Syst. Evol. Microbiol.">
        <title>The Global Catalogue of Microorganisms (GCM) 10K type strain sequencing project: providing services to taxonomists for standard genome sequencing and annotation.</title>
        <authorList>
            <consortium name="The Broad Institute Genomics Platform"/>
            <consortium name="The Broad Institute Genome Sequencing Center for Infectious Disease"/>
            <person name="Wu L."/>
            <person name="Ma J."/>
        </authorList>
    </citation>
    <scope>NUCLEOTIDE SEQUENCE [LARGE SCALE GENOMIC DNA]</scope>
    <source>
        <strain evidence="4">KCTC 52168</strain>
    </source>
</reference>
<sequence length="125" mass="13474">MQISLSSASRVVPSVLPSRPAPPPRTARCSPPRLVGMFAGLFAVFSVARLLAYLPTMWAIWADRDASQHSTLTWAIWLGANLSMAAWLSVHDVPRSRAVLVNCANALMCALTLALILCFRGGVGR</sequence>
<feature type="transmembrane region" description="Helical" evidence="2">
    <location>
        <begin position="99"/>
        <end position="123"/>
    </location>
</feature>
<keyword evidence="2" id="KW-0812">Transmembrane</keyword>
<evidence type="ECO:0000313" key="4">
    <source>
        <dbReference type="Proteomes" id="UP001595556"/>
    </source>
</evidence>
<keyword evidence="4" id="KW-1185">Reference proteome</keyword>
<name>A0ABV7H7V4_9BURK</name>
<evidence type="ECO:0000256" key="1">
    <source>
        <dbReference type="SAM" id="MobiDB-lite"/>
    </source>
</evidence>
<evidence type="ECO:0000313" key="3">
    <source>
        <dbReference type="EMBL" id="MFC3148117.1"/>
    </source>
</evidence>
<feature type="transmembrane region" description="Helical" evidence="2">
    <location>
        <begin position="34"/>
        <end position="52"/>
    </location>
</feature>
<organism evidence="3 4">
    <name type="scientific">Piscinibacterium candidicorallinum</name>
    <dbReference type="NCBI Taxonomy" id="1793872"/>
    <lineage>
        <taxon>Bacteria</taxon>
        <taxon>Pseudomonadati</taxon>
        <taxon>Pseudomonadota</taxon>
        <taxon>Betaproteobacteria</taxon>
        <taxon>Burkholderiales</taxon>
        <taxon>Piscinibacterium</taxon>
    </lineage>
</organism>
<keyword evidence="2" id="KW-1133">Transmembrane helix</keyword>
<evidence type="ECO:0000256" key="2">
    <source>
        <dbReference type="SAM" id="Phobius"/>
    </source>
</evidence>
<keyword evidence="2" id="KW-0472">Membrane</keyword>
<protein>
    <submittedName>
        <fullName evidence="3">Uncharacterized protein</fullName>
    </submittedName>
</protein>
<accession>A0ABV7H7V4</accession>
<dbReference type="RefSeq" id="WP_377303758.1">
    <property type="nucleotide sequence ID" value="NZ_CP180191.1"/>
</dbReference>
<dbReference type="EMBL" id="JBHRTI010000004">
    <property type="protein sequence ID" value="MFC3148117.1"/>
    <property type="molecule type" value="Genomic_DNA"/>
</dbReference>
<feature type="transmembrane region" description="Helical" evidence="2">
    <location>
        <begin position="72"/>
        <end position="90"/>
    </location>
</feature>